<keyword evidence="8 24" id="KW-0808">Transferase</keyword>
<feature type="binding site" evidence="21">
    <location>
        <begin position="30"/>
        <end position="35"/>
    </location>
    <ligand>
        <name>substrate</name>
    </ligand>
</feature>
<feature type="binding site" evidence="22">
    <location>
        <position position="93"/>
    </location>
    <ligand>
        <name>ATP</name>
        <dbReference type="ChEBI" id="CHEBI:30616"/>
    </ligand>
</feature>
<dbReference type="EC" id="2.7.1.107" evidence="3 24"/>
<evidence type="ECO:0000256" key="11">
    <source>
        <dbReference type="ARBA" id="ARBA00022741"/>
    </source>
</evidence>
<comment type="cofactor">
    <cofactor evidence="23">
        <name>Mg(2+)</name>
        <dbReference type="ChEBI" id="CHEBI:18420"/>
    </cofactor>
    <text evidence="23">Mn(2+), Zn(2+), Cd(2+) and Co(2+) support activity to lesser extents.</text>
</comment>
<evidence type="ECO:0000256" key="10">
    <source>
        <dbReference type="ARBA" id="ARBA00022723"/>
    </source>
</evidence>
<dbReference type="Pfam" id="PF01219">
    <property type="entry name" value="DAGK_prokar"/>
    <property type="match status" value="1"/>
</dbReference>
<feature type="transmembrane region" description="Helical" evidence="24">
    <location>
        <begin position="113"/>
        <end position="134"/>
    </location>
</feature>
<keyword evidence="12 24" id="KW-0418">Kinase</keyword>
<evidence type="ECO:0000256" key="23">
    <source>
        <dbReference type="PIRSR" id="PIRSR600829-4"/>
    </source>
</evidence>
<evidence type="ECO:0000256" key="21">
    <source>
        <dbReference type="PIRSR" id="PIRSR600829-2"/>
    </source>
</evidence>
<feature type="binding site" evidence="23">
    <location>
        <position position="45"/>
    </location>
    <ligand>
        <name>a divalent metal cation</name>
        <dbReference type="ChEBI" id="CHEBI:60240"/>
    </ligand>
</feature>
<dbReference type="InterPro" id="IPR036945">
    <property type="entry name" value="DAGK_sf"/>
</dbReference>
<evidence type="ECO:0000256" key="16">
    <source>
        <dbReference type="ARBA" id="ARBA00023098"/>
    </source>
</evidence>
<organism evidence="25 26">
    <name type="scientific">Reinekea marinisedimentorum</name>
    <dbReference type="NCBI Taxonomy" id="230495"/>
    <lineage>
        <taxon>Bacteria</taxon>
        <taxon>Pseudomonadati</taxon>
        <taxon>Pseudomonadota</taxon>
        <taxon>Gammaproteobacteria</taxon>
        <taxon>Oceanospirillales</taxon>
        <taxon>Saccharospirillaceae</taxon>
        <taxon>Reinekea</taxon>
    </lineage>
</organism>
<dbReference type="Proteomes" id="UP000295793">
    <property type="component" value="Unassembled WGS sequence"/>
</dbReference>
<reference evidence="25 26" key="1">
    <citation type="submission" date="2019-03" db="EMBL/GenBank/DDBJ databases">
        <title>Genomic Encyclopedia of Archaeal and Bacterial Type Strains, Phase II (KMG-II): from individual species to whole genera.</title>
        <authorList>
            <person name="Goeker M."/>
        </authorList>
    </citation>
    <scope>NUCLEOTIDE SEQUENCE [LARGE SCALE GENOMIC DNA]</scope>
    <source>
        <strain evidence="25 26">DSM 15388</strain>
    </source>
</reference>
<proteinExistence type="inferred from homology"/>
<feature type="binding site" evidence="23">
    <location>
        <position position="93"/>
    </location>
    <ligand>
        <name>a divalent metal cation</name>
        <dbReference type="ChEBI" id="CHEBI:60240"/>
    </ligand>
</feature>
<dbReference type="InterPro" id="IPR033718">
    <property type="entry name" value="DAGK_prok"/>
</dbReference>
<evidence type="ECO:0000256" key="2">
    <source>
        <dbReference type="ARBA" id="ARBA00005967"/>
    </source>
</evidence>
<name>A0A4R3I6L9_9GAMM</name>
<dbReference type="CDD" id="cd14264">
    <property type="entry name" value="DAGK_IM"/>
    <property type="match status" value="1"/>
</dbReference>
<keyword evidence="6" id="KW-0444">Lipid biosynthesis</keyword>
<dbReference type="GO" id="GO:0004143">
    <property type="term" value="F:ATP-dependent diacylglycerol kinase activity"/>
    <property type="evidence" value="ECO:0007669"/>
    <property type="project" value="UniProtKB-EC"/>
</dbReference>
<dbReference type="PROSITE" id="PS01069">
    <property type="entry name" value="DAGK_PROKAR"/>
    <property type="match status" value="1"/>
</dbReference>
<evidence type="ECO:0000256" key="4">
    <source>
        <dbReference type="ARBA" id="ARBA00017575"/>
    </source>
</evidence>
<dbReference type="PANTHER" id="PTHR34299:SF1">
    <property type="entry name" value="DIACYLGLYCEROL KINASE"/>
    <property type="match status" value="1"/>
</dbReference>
<keyword evidence="19 24" id="KW-1208">Phospholipid metabolism</keyword>
<feature type="binding site" evidence="22">
    <location>
        <position position="45"/>
    </location>
    <ligand>
        <name>ATP</name>
        <dbReference type="ChEBI" id="CHEBI:30616"/>
    </ligand>
</feature>
<evidence type="ECO:0000256" key="3">
    <source>
        <dbReference type="ARBA" id="ARBA00012133"/>
    </source>
</evidence>
<gene>
    <name evidence="25" type="ORF">BCF53_10664</name>
</gene>
<dbReference type="InterPro" id="IPR000829">
    <property type="entry name" value="DAGK"/>
</dbReference>
<comment type="caution">
    <text evidence="24">Lacks conserved residue(s) required for the propagation of feature annotation.</text>
</comment>
<feature type="binding site" evidence="21">
    <location>
        <position position="86"/>
    </location>
    <ligand>
        <name>substrate</name>
    </ligand>
</feature>
<feature type="binding site" evidence="22">
    <location>
        <begin position="111"/>
        <end position="112"/>
    </location>
    <ligand>
        <name>ATP</name>
        <dbReference type="ChEBI" id="CHEBI:30616"/>
    </ligand>
</feature>
<dbReference type="EMBL" id="SLZR01000006">
    <property type="protein sequence ID" value="TCS41333.1"/>
    <property type="molecule type" value="Genomic_DNA"/>
</dbReference>
<keyword evidence="10 23" id="KW-0479">Metal-binding</keyword>
<feature type="binding site" evidence="22">
    <location>
        <position position="33"/>
    </location>
    <ligand>
        <name>ATP</name>
        <dbReference type="ChEBI" id="CHEBI:30616"/>
    </ligand>
</feature>
<evidence type="ECO:0000313" key="26">
    <source>
        <dbReference type="Proteomes" id="UP000295793"/>
    </source>
</evidence>
<evidence type="ECO:0000256" key="8">
    <source>
        <dbReference type="ARBA" id="ARBA00022679"/>
    </source>
</evidence>
<evidence type="ECO:0000256" key="13">
    <source>
        <dbReference type="ARBA" id="ARBA00022840"/>
    </source>
</evidence>
<evidence type="ECO:0000256" key="24">
    <source>
        <dbReference type="RuleBase" id="RU363065"/>
    </source>
</evidence>
<keyword evidence="17 24" id="KW-0472">Membrane</keyword>
<feature type="binding site" evidence="21">
    <location>
        <position position="115"/>
    </location>
    <ligand>
        <name>substrate</name>
    </ligand>
</feature>
<evidence type="ECO:0000256" key="5">
    <source>
        <dbReference type="ARBA" id="ARBA00022475"/>
    </source>
</evidence>
<keyword evidence="15 24" id="KW-1133">Transmembrane helix</keyword>
<dbReference type="AlphaFoldDB" id="A0A4R3I6L9"/>
<dbReference type="GO" id="GO:0046872">
    <property type="term" value="F:metal ion binding"/>
    <property type="evidence" value="ECO:0007669"/>
    <property type="project" value="UniProtKB-KW"/>
</dbReference>
<evidence type="ECO:0000256" key="18">
    <source>
        <dbReference type="ARBA" id="ARBA00023209"/>
    </source>
</evidence>
<comment type="subcellular location">
    <subcellularLocation>
        <location evidence="1 24">Cell inner membrane</location>
        <topology evidence="1 24">Multi-pass membrane protein</topology>
    </subcellularLocation>
</comment>
<feature type="transmembrane region" description="Helical" evidence="24">
    <location>
        <begin position="72"/>
        <end position="92"/>
    </location>
</feature>
<comment type="catalytic activity">
    <reaction evidence="24">
        <text>a 1,2-diacyl-sn-glycerol + ATP = a 1,2-diacyl-sn-glycero-3-phosphate + ADP + H(+)</text>
        <dbReference type="Rhea" id="RHEA:10272"/>
        <dbReference type="ChEBI" id="CHEBI:15378"/>
        <dbReference type="ChEBI" id="CHEBI:17815"/>
        <dbReference type="ChEBI" id="CHEBI:30616"/>
        <dbReference type="ChEBI" id="CHEBI:58608"/>
        <dbReference type="ChEBI" id="CHEBI:456216"/>
        <dbReference type="EC" id="2.7.1.107"/>
    </reaction>
</comment>
<keyword evidence="5" id="KW-1003">Cell membrane</keyword>
<keyword evidence="14 23" id="KW-0460">Magnesium</keyword>
<feature type="binding site" evidence="21">
    <location>
        <position position="26"/>
    </location>
    <ligand>
        <name>substrate</name>
    </ligand>
</feature>
<dbReference type="Gene3D" id="1.10.287.3610">
    <property type="match status" value="1"/>
</dbReference>
<dbReference type="PANTHER" id="PTHR34299">
    <property type="entry name" value="DIACYLGLYCEROL KINASE"/>
    <property type="match status" value="1"/>
</dbReference>
<evidence type="ECO:0000256" key="14">
    <source>
        <dbReference type="ARBA" id="ARBA00022842"/>
    </source>
</evidence>
<evidence type="ECO:0000256" key="1">
    <source>
        <dbReference type="ARBA" id="ARBA00004429"/>
    </source>
</evidence>
<keyword evidence="11 22" id="KW-0547">Nucleotide-binding</keyword>
<evidence type="ECO:0000256" key="20">
    <source>
        <dbReference type="PIRSR" id="PIRSR600829-1"/>
    </source>
</evidence>
<dbReference type="GO" id="GO:0005524">
    <property type="term" value="F:ATP binding"/>
    <property type="evidence" value="ECO:0007669"/>
    <property type="project" value="UniProtKB-KW"/>
</dbReference>
<keyword evidence="13 22" id="KW-0067">ATP-binding</keyword>
<evidence type="ECO:0000256" key="6">
    <source>
        <dbReference type="ARBA" id="ARBA00022516"/>
    </source>
</evidence>
<evidence type="ECO:0000256" key="9">
    <source>
        <dbReference type="ARBA" id="ARBA00022692"/>
    </source>
</evidence>
<comment type="function">
    <text evidence="24">Catalyzes the ATP-dependent phosphorylation of sn-l,2-diacylglycerol (DAG) to phosphatidic acid. Involved in the recycling of diacylglycerol produced as a by-product during membrane-derived oligosaccharide (MDO) biosynthesis.</text>
</comment>
<evidence type="ECO:0000256" key="12">
    <source>
        <dbReference type="ARBA" id="ARBA00022777"/>
    </source>
</evidence>
<evidence type="ECO:0000256" key="7">
    <source>
        <dbReference type="ARBA" id="ARBA00022519"/>
    </source>
</evidence>
<accession>A0A4R3I6L9</accession>
<comment type="similarity">
    <text evidence="2 24">Belongs to the bacterial diacylglycerol kinase family.</text>
</comment>
<comment type="caution">
    <text evidence="25">The sequence shown here is derived from an EMBL/GenBank/DDBJ whole genome shotgun (WGS) entry which is preliminary data.</text>
</comment>
<dbReference type="GO" id="GO:0006654">
    <property type="term" value="P:phosphatidic acid biosynthetic process"/>
    <property type="evidence" value="ECO:0007669"/>
    <property type="project" value="InterPro"/>
</dbReference>
<dbReference type="RefSeq" id="WP_132701308.1">
    <property type="nucleotide sequence ID" value="NZ_SLZR01000006.1"/>
</dbReference>
<evidence type="ECO:0000313" key="25">
    <source>
        <dbReference type="EMBL" id="TCS41333.1"/>
    </source>
</evidence>
<dbReference type="GO" id="GO:0005886">
    <property type="term" value="C:plasma membrane"/>
    <property type="evidence" value="ECO:0007669"/>
    <property type="project" value="UniProtKB-SubCell"/>
</dbReference>
<feature type="binding site" evidence="21">
    <location>
        <begin position="47"/>
        <end position="51"/>
    </location>
    <ligand>
        <name>substrate</name>
    </ligand>
</feature>
<feature type="binding site" evidence="22">
    <location>
        <position position="26"/>
    </location>
    <ligand>
        <name>ATP</name>
        <dbReference type="ChEBI" id="CHEBI:30616"/>
    </ligand>
</feature>
<evidence type="ECO:0000256" key="22">
    <source>
        <dbReference type="PIRSR" id="PIRSR600829-3"/>
    </source>
</evidence>
<keyword evidence="7 24" id="KW-0997">Cell inner membrane</keyword>
<keyword evidence="26" id="KW-1185">Reference proteome</keyword>
<evidence type="ECO:0000256" key="15">
    <source>
        <dbReference type="ARBA" id="ARBA00022989"/>
    </source>
</evidence>
<dbReference type="OrthoDB" id="9796011at2"/>
<sequence>MRDPRNHRSASLTELSAHPQRKGLKRLIWALRYSWQGLWETAKSEEAFRQELLLLLCALLIAPWLAQNLFHAVALVASVVLILIVELINSAIEAAVDRVGLEYNELSGKAKDMSSAAVFLSTSIAGMVWIVSLIERIW</sequence>
<keyword evidence="18" id="KW-0594">Phospholipid biosynthesis</keyword>
<evidence type="ECO:0000256" key="17">
    <source>
        <dbReference type="ARBA" id="ARBA00023136"/>
    </source>
</evidence>
<evidence type="ECO:0000256" key="19">
    <source>
        <dbReference type="ARBA" id="ARBA00023264"/>
    </source>
</evidence>
<keyword evidence="9 24" id="KW-0812">Transmembrane</keyword>
<feature type="active site" description="Proton acceptor" evidence="20">
    <location>
        <position position="86"/>
    </location>
</feature>
<protein>
    <recommendedName>
        <fullName evidence="4 24">Diacylglycerol kinase</fullName>
        <ecNumber evidence="3 24">2.7.1.107</ecNumber>
    </recommendedName>
</protein>
<keyword evidence="16 24" id="KW-0443">Lipid metabolism</keyword>